<evidence type="ECO:0000256" key="3">
    <source>
        <dbReference type="ARBA" id="ARBA00023128"/>
    </source>
</evidence>
<sequence>MSPGVKRLAMTFSARSVGGNMGPRKFWQEYMSSLKYHNPNVQMDVVRTKEVCGSPTLTIEFDSASAQTLDIKDKDRADIYTAVLEATKATLVPTTEEDNDLIIEYDKFKKRILQRAGNRKVRIEAARVAGRTMNISPLVQ</sequence>
<dbReference type="InterPro" id="IPR036249">
    <property type="entry name" value="Thioredoxin-like_sf"/>
</dbReference>
<keyword evidence="3" id="KW-0496">Mitochondrion</keyword>
<keyword evidence="2" id="KW-0689">Ribosomal protein</keyword>
<reference evidence="6 7" key="1">
    <citation type="submission" date="2024-02" db="EMBL/GenBank/DDBJ databases">
        <title>Discinaceae phylogenomics.</title>
        <authorList>
            <person name="Dirks A.C."/>
            <person name="James T.Y."/>
        </authorList>
    </citation>
    <scope>NUCLEOTIDE SEQUENCE [LARGE SCALE GENOMIC DNA]</scope>
    <source>
        <strain evidence="6 7">ACD0624</strain>
    </source>
</reference>
<keyword evidence="4" id="KW-0687">Ribonucleoprotein</keyword>
<name>A0ABR3GII7_9PEZI</name>
<dbReference type="SMART" id="SM00916">
    <property type="entry name" value="L51_S25_CI-B8"/>
    <property type="match status" value="1"/>
</dbReference>
<evidence type="ECO:0000256" key="4">
    <source>
        <dbReference type="ARBA" id="ARBA00023274"/>
    </source>
</evidence>
<dbReference type="EMBL" id="JBBBZM010000063">
    <property type="protein sequence ID" value="KAL0635752.1"/>
    <property type="molecule type" value="Genomic_DNA"/>
</dbReference>
<dbReference type="PANTHER" id="PTHR13274">
    <property type="entry name" value="MITOCHONDRIAL RIBOSOMAL PROTEIN S25"/>
    <property type="match status" value="1"/>
</dbReference>
<comment type="caution">
    <text evidence="6">The sequence shown here is derived from an EMBL/GenBank/DDBJ whole genome shotgun (WGS) entry which is preliminary data.</text>
</comment>
<organism evidence="6 7">
    <name type="scientific">Discina gigas</name>
    <dbReference type="NCBI Taxonomy" id="1032678"/>
    <lineage>
        <taxon>Eukaryota</taxon>
        <taxon>Fungi</taxon>
        <taxon>Dikarya</taxon>
        <taxon>Ascomycota</taxon>
        <taxon>Pezizomycotina</taxon>
        <taxon>Pezizomycetes</taxon>
        <taxon>Pezizales</taxon>
        <taxon>Discinaceae</taxon>
        <taxon>Discina</taxon>
    </lineage>
</organism>
<evidence type="ECO:0000313" key="7">
    <source>
        <dbReference type="Proteomes" id="UP001447188"/>
    </source>
</evidence>
<dbReference type="InterPro" id="IPR007741">
    <property type="entry name" value="Ribosomal_mL43/mS25/NADH_DH"/>
</dbReference>
<evidence type="ECO:0000256" key="1">
    <source>
        <dbReference type="ARBA" id="ARBA00004173"/>
    </source>
</evidence>
<protein>
    <recommendedName>
        <fullName evidence="5">Ribosomal protein/NADH dehydrogenase domain-containing protein</fullName>
    </recommendedName>
</protein>
<feature type="domain" description="Ribosomal protein/NADH dehydrogenase" evidence="5">
    <location>
        <begin position="15"/>
        <end position="90"/>
    </location>
</feature>
<evidence type="ECO:0000256" key="2">
    <source>
        <dbReference type="ARBA" id="ARBA00022980"/>
    </source>
</evidence>
<dbReference type="InterPro" id="IPR040049">
    <property type="entry name" value="Ribosomal_mS25/mL61"/>
</dbReference>
<gene>
    <name evidence="6" type="ORF">Q9L58_005285</name>
</gene>
<keyword evidence="7" id="KW-1185">Reference proteome</keyword>
<comment type="subcellular location">
    <subcellularLocation>
        <location evidence="1">Mitochondrion</location>
    </subcellularLocation>
</comment>
<dbReference type="Proteomes" id="UP001447188">
    <property type="component" value="Unassembled WGS sequence"/>
</dbReference>
<dbReference type="PANTHER" id="PTHR13274:SF2">
    <property type="entry name" value="SMALL RIBOSOMAL SUBUNIT PROTEIN MS25"/>
    <property type="match status" value="1"/>
</dbReference>
<evidence type="ECO:0000259" key="5">
    <source>
        <dbReference type="SMART" id="SM00916"/>
    </source>
</evidence>
<evidence type="ECO:0000313" key="6">
    <source>
        <dbReference type="EMBL" id="KAL0635752.1"/>
    </source>
</evidence>
<dbReference type="Gene3D" id="3.40.30.10">
    <property type="entry name" value="Glutaredoxin"/>
    <property type="match status" value="1"/>
</dbReference>
<accession>A0ABR3GII7</accession>
<dbReference type="Pfam" id="PF05047">
    <property type="entry name" value="L51_S25_CI-B8"/>
    <property type="match status" value="1"/>
</dbReference>
<dbReference type="SUPFAM" id="SSF52833">
    <property type="entry name" value="Thioredoxin-like"/>
    <property type="match status" value="1"/>
</dbReference>
<proteinExistence type="predicted"/>